<gene>
    <name evidence="6" type="ORF">GXW71_05890</name>
</gene>
<comment type="caution">
    <text evidence="6">The sequence shown here is derived from an EMBL/GenBank/DDBJ whole genome shotgun (WGS) entry which is preliminary data.</text>
</comment>
<dbReference type="Pfam" id="PF00126">
    <property type="entry name" value="HTH_1"/>
    <property type="match status" value="1"/>
</dbReference>
<dbReference type="SUPFAM" id="SSF53850">
    <property type="entry name" value="Periplasmic binding protein-like II"/>
    <property type="match status" value="1"/>
</dbReference>
<evidence type="ECO:0000256" key="4">
    <source>
        <dbReference type="ARBA" id="ARBA00023163"/>
    </source>
</evidence>
<evidence type="ECO:0000313" key="7">
    <source>
        <dbReference type="Proteomes" id="UP001196870"/>
    </source>
</evidence>
<keyword evidence="3" id="KW-0238">DNA-binding</keyword>
<dbReference type="InterPro" id="IPR036390">
    <property type="entry name" value="WH_DNA-bd_sf"/>
</dbReference>
<dbReference type="Pfam" id="PF03466">
    <property type="entry name" value="LysR_substrate"/>
    <property type="match status" value="1"/>
</dbReference>
<dbReference type="EMBL" id="JAAGBB010000005">
    <property type="protein sequence ID" value="MBR0663887.1"/>
    <property type="molecule type" value="Genomic_DNA"/>
</dbReference>
<keyword evidence="4" id="KW-0804">Transcription</keyword>
<evidence type="ECO:0000259" key="5">
    <source>
        <dbReference type="PROSITE" id="PS50931"/>
    </source>
</evidence>
<dbReference type="Gene3D" id="1.10.10.10">
    <property type="entry name" value="Winged helix-like DNA-binding domain superfamily/Winged helix DNA-binding domain"/>
    <property type="match status" value="1"/>
</dbReference>
<dbReference type="PANTHER" id="PTHR30346:SF28">
    <property type="entry name" value="HTH-TYPE TRANSCRIPTIONAL REGULATOR CYNR"/>
    <property type="match status" value="1"/>
</dbReference>
<proteinExistence type="inferred from homology"/>
<evidence type="ECO:0000256" key="1">
    <source>
        <dbReference type="ARBA" id="ARBA00009437"/>
    </source>
</evidence>
<evidence type="ECO:0000313" key="6">
    <source>
        <dbReference type="EMBL" id="MBR0663887.1"/>
    </source>
</evidence>
<evidence type="ECO:0000256" key="2">
    <source>
        <dbReference type="ARBA" id="ARBA00023015"/>
    </source>
</evidence>
<sequence length="285" mass="29886">MDSHQLHAFLALAETEHLGRAAARAGLAPATLSHHLAALERSLGTTLFDRLGRGLRLTETGRLLRGFATRIANETAAARAAIAEQERAERGTLRLGVIHSFNANLMPGLVAEFLGGHPGIRIEVREMVASAIEAALLDGELDLGLAFAPATRPGLGCARLFDEALVLVVARGGRWAGAAPETIPLALLPARFATRRMIDAALAGLWTPLVAAEVDAIGAILALVRSDAVGTILSARSVTGPGLDCRAIADPPPLRSAALLWCVSRYQTAAARAFSALVRQRLATG</sequence>
<comment type="similarity">
    <text evidence="1">Belongs to the LysR transcriptional regulatory family.</text>
</comment>
<evidence type="ECO:0000256" key="3">
    <source>
        <dbReference type="ARBA" id="ARBA00023125"/>
    </source>
</evidence>
<keyword evidence="2" id="KW-0805">Transcription regulation</keyword>
<dbReference type="PROSITE" id="PS50931">
    <property type="entry name" value="HTH_LYSR"/>
    <property type="match status" value="1"/>
</dbReference>
<dbReference type="InterPro" id="IPR005119">
    <property type="entry name" value="LysR_subst-bd"/>
</dbReference>
<feature type="domain" description="HTH lysR-type" evidence="5">
    <location>
        <begin position="1"/>
        <end position="58"/>
    </location>
</feature>
<dbReference type="InterPro" id="IPR000847">
    <property type="entry name" value="LysR_HTH_N"/>
</dbReference>
<organism evidence="6 7">
    <name type="scientific">Plastoroseomonas hellenica</name>
    <dbReference type="NCBI Taxonomy" id="2687306"/>
    <lineage>
        <taxon>Bacteria</taxon>
        <taxon>Pseudomonadati</taxon>
        <taxon>Pseudomonadota</taxon>
        <taxon>Alphaproteobacteria</taxon>
        <taxon>Acetobacterales</taxon>
        <taxon>Acetobacteraceae</taxon>
        <taxon>Plastoroseomonas</taxon>
    </lineage>
</organism>
<reference evidence="7" key="1">
    <citation type="journal article" date="2021" name="Syst. Appl. Microbiol.">
        <title>Roseomonas hellenica sp. nov., isolated from roots of wild-growing Alkanna tinctoria.</title>
        <authorList>
            <person name="Rat A."/>
            <person name="Naranjo H.D."/>
            <person name="Lebbe L."/>
            <person name="Cnockaert M."/>
            <person name="Krigas N."/>
            <person name="Grigoriadou K."/>
            <person name="Maloupa E."/>
            <person name="Willems A."/>
        </authorList>
    </citation>
    <scope>NUCLEOTIDE SEQUENCE [LARGE SCALE GENOMIC DNA]</scope>
    <source>
        <strain evidence="7">LMG 31523</strain>
    </source>
</reference>
<protein>
    <submittedName>
        <fullName evidence="6">LysR family transcriptional regulator</fullName>
    </submittedName>
</protein>
<accession>A0ABS5EUC5</accession>
<dbReference type="InterPro" id="IPR036388">
    <property type="entry name" value="WH-like_DNA-bd_sf"/>
</dbReference>
<keyword evidence="7" id="KW-1185">Reference proteome</keyword>
<dbReference type="SUPFAM" id="SSF46785">
    <property type="entry name" value="Winged helix' DNA-binding domain"/>
    <property type="match status" value="1"/>
</dbReference>
<dbReference type="PANTHER" id="PTHR30346">
    <property type="entry name" value="TRANSCRIPTIONAL DUAL REGULATOR HCAR-RELATED"/>
    <property type="match status" value="1"/>
</dbReference>
<dbReference type="Gene3D" id="3.40.190.290">
    <property type="match status" value="1"/>
</dbReference>
<name>A0ABS5EUC5_9PROT</name>
<dbReference type="Proteomes" id="UP001196870">
    <property type="component" value="Unassembled WGS sequence"/>
</dbReference>
<dbReference type="RefSeq" id="WP_211851476.1">
    <property type="nucleotide sequence ID" value="NZ_JAAGBB010000005.1"/>
</dbReference>